<dbReference type="SUPFAM" id="SSF55729">
    <property type="entry name" value="Acyl-CoA N-acyltransferases (Nat)"/>
    <property type="match status" value="1"/>
</dbReference>
<dbReference type="AlphaFoldDB" id="A0A9D1NYG3"/>
<organism evidence="2 3">
    <name type="scientific">Candidatus Merdiplasma excrementigallinarum</name>
    <dbReference type="NCBI Taxonomy" id="2840864"/>
    <lineage>
        <taxon>Bacteria</taxon>
        <taxon>Bacillati</taxon>
        <taxon>Bacillota</taxon>
        <taxon>Clostridia</taxon>
        <taxon>Lachnospirales</taxon>
        <taxon>Lachnospiraceae</taxon>
        <taxon>Lachnospiraceae incertae sedis</taxon>
        <taxon>Candidatus Merdiplasma</taxon>
    </lineage>
</organism>
<dbReference type="GO" id="GO:0016747">
    <property type="term" value="F:acyltransferase activity, transferring groups other than amino-acyl groups"/>
    <property type="evidence" value="ECO:0007669"/>
    <property type="project" value="InterPro"/>
</dbReference>
<dbReference type="InterPro" id="IPR000182">
    <property type="entry name" value="GNAT_dom"/>
</dbReference>
<name>A0A9D1NYG3_9FIRM</name>
<reference evidence="2" key="1">
    <citation type="submission" date="2020-10" db="EMBL/GenBank/DDBJ databases">
        <authorList>
            <person name="Gilroy R."/>
        </authorList>
    </citation>
    <scope>NUCLEOTIDE SEQUENCE</scope>
    <source>
        <strain evidence="2">ChiBcec6-7307</strain>
    </source>
</reference>
<evidence type="ECO:0000259" key="1">
    <source>
        <dbReference type="PROSITE" id="PS51186"/>
    </source>
</evidence>
<feature type="domain" description="N-acetyltransferase" evidence="1">
    <location>
        <begin position="6"/>
        <end position="128"/>
    </location>
</feature>
<dbReference type="EMBL" id="DVOS01000046">
    <property type="protein sequence ID" value="HIV23388.1"/>
    <property type="molecule type" value="Genomic_DNA"/>
</dbReference>
<dbReference type="Pfam" id="PF13508">
    <property type="entry name" value="Acetyltransf_7"/>
    <property type="match status" value="1"/>
</dbReference>
<dbReference type="InterPro" id="IPR016181">
    <property type="entry name" value="Acyl_CoA_acyltransferase"/>
</dbReference>
<evidence type="ECO:0000313" key="3">
    <source>
        <dbReference type="Proteomes" id="UP000886889"/>
    </source>
</evidence>
<dbReference type="CDD" id="cd04301">
    <property type="entry name" value="NAT_SF"/>
    <property type="match status" value="1"/>
</dbReference>
<accession>A0A9D1NYG3</accession>
<dbReference type="Gene3D" id="3.40.630.30">
    <property type="match status" value="1"/>
</dbReference>
<comment type="caution">
    <text evidence="2">The sequence shown here is derived from an EMBL/GenBank/DDBJ whole genome shotgun (WGS) entry which is preliminary data.</text>
</comment>
<proteinExistence type="predicted"/>
<dbReference type="Proteomes" id="UP000886889">
    <property type="component" value="Unassembled WGS sequence"/>
</dbReference>
<reference evidence="2" key="2">
    <citation type="journal article" date="2021" name="PeerJ">
        <title>Extensive microbial diversity within the chicken gut microbiome revealed by metagenomics and culture.</title>
        <authorList>
            <person name="Gilroy R."/>
            <person name="Ravi A."/>
            <person name="Getino M."/>
            <person name="Pursley I."/>
            <person name="Horton D.L."/>
            <person name="Alikhan N.F."/>
            <person name="Baker D."/>
            <person name="Gharbi K."/>
            <person name="Hall N."/>
            <person name="Watson M."/>
            <person name="Adriaenssens E.M."/>
            <person name="Foster-Nyarko E."/>
            <person name="Jarju S."/>
            <person name="Secka A."/>
            <person name="Antonio M."/>
            <person name="Oren A."/>
            <person name="Chaudhuri R.R."/>
            <person name="La Ragione R."/>
            <person name="Hildebrand F."/>
            <person name="Pallen M.J."/>
        </authorList>
    </citation>
    <scope>NUCLEOTIDE SEQUENCE</scope>
    <source>
        <strain evidence="2">ChiBcec6-7307</strain>
    </source>
</reference>
<sequence>MEYKVNDTRLVASTFIPFVNQIWKGDYDMERTQAALSKTMNITAYDNKMLVGCLRILTDGYFFGTITELLVLPEYQKQGVGSKLLELAKENTPTMLYFGAQPGIEAFYEKNGCQKSLQSYMIDKAEER</sequence>
<dbReference type="PROSITE" id="PS51186">
    <property type="entry name" value="GNAT"/>
    <property type="match status" value="1"/>
</dbReference>
<protein>
    <submittedName>
        <fullName evidence="2">GNAT family N-acetyltransferase</fullName>
    </submittedName>
</protein>
<evidence type="ECO:0000313" key="2">
    <source>
        <dbReference type="EMBL" id="HIV23388.1"/>
    </source>
</evidence>
<gene>
    <name evidence="2" type="ORF">IAC80_05560</name>
</gene>